<dbReference type="EMBL" id="UZAU01000769">
    <property type="status" value="NOT_ANNOTATED_CDS"/>
    <property type="molecule type" value="Genomic_DNA"/>
</dbReference>
<feature type="compositionally biased region" description="Low complexity" evidence="1">
    <location>
        <begin position="105"/>
        <end position="115"/>
    </location>
</feature>
<keyword evidence="3" id="KW-1185">Reference proteome</keyword>
<reference evidence="2" key="2">
    <citation type="submission" date="2021-03" db="UniProtKB">
        <authorList>
            <consortium name="EnsemblPlants"/>
        </authorList>
    </citation>
    <scope>IDENTIFICATION</scope>
</reference>
<accession>A0A803QEF0</accession>
<dbReference type="Gramene" id="evm.model.09.1430">
    <property type="protein sequence ID" value="cds.evm.model.09.1430"/>
    <property type="gene ID" value="evm.TU.09.1430"/>
</dbReference>
<organism evidence="2 3">
    <name type="scientific">Cannabis sativa</name>
    <name type="common">Hemp</name>
    <name type="synonym">Marijuana</name>
    <dbReference type="NCBI Taxonomy" id="3483"/>
    <lineage>
        <taxon>Eukaryota</taxon>
        <taxon>Viridiplantae</taxon>
        <taxon>Streptophyta</taxon>
        <taxon>Embryophyta</taxon>
        <taxon>Tracheophyta</taxon>
        <taxon>Spermatophyta</taxon>
        <taxon>Magnoliopsida</taxon>
        <taxon>eudicotyledons</taxon>
        <taxon>Gunneridae</taxon>
        <taxon>Pentapetalae</taxon>
        <taxon>rosids</taxon>
        <taxon>fabids</taxon>
        <taxon>Rosales</taxon>
        <taxon>Cannabaceae</taxon>
        <taxon>Cannabis</taxon>
    </lineage>
</organism>
<evidence type="ECO:0000313" key="2">
    <source>
        <dbReference type="EnsemblPlants" id="cds.evm.model.09.1430"/>
    </source>
</evidence>
<name>A0A803QEF0_CANSA</name>
<sequence length="115" mass="12510">MNQLNELFGKASHQAHFDATKNFTNTRMKPNQHVHDHLLLIAGYFQEVELHGSFIDLETQTFESLIGGPQKGGTAPATTTNGAAQVEANTAFVANNNNKKRKKGNNPNPKAPKAA</sequence>
<evidence type="ECO:0000256" key="1">
    <source>
        <dbReference type="SAM" id="MobiDB-lite"/>
    </source>
</evidence>
<protein>
    <submittedName>
        <fullName evidence="2">Uncharacterized protein</fullName>
    </submittedName>
</protein>
<proteinExistence type="predicted"/>
<dbReference type="EnsemblPlants" id="evm.model.09.1430">
    <property type="protein sequence ID" value="cds.evm.model.09.1430"/>
    <property type="gene ID" value="evm.TU.09.1430"/>
</dbReference>
<evidence type="ECO:0000313" key="3">
    <source>
        <dbReference type="Proteomes" id="UP000596661"/>
    </source>
</evidence>
<feature type="region of interest" description="Disordered" evidence="1">
    <location>
        <begin position="92"/>
        <end position="115"/>
    </location>
</feature>
<dbReference type="Proteomes" id="UP000596661">
    <property type="component" value="Chromosome 9"/>
</dbReference>
<dbReference type="AlphaFoldDB" id="A0A803QEF0"/>
<reference evidence="2" key="1">
    <citation type="submission" date="2018-11" db="EMBL/GenBank/DDBJ databases">
        <authorList>
            <person name="Grassa J C."/>
        </authorList>
    </citation>
    <scope>NUCLEOTIDE SEQUENCE [LARGE SCALE GENOMIC DNA]</scope>
</reference>